<organism evidence="2 3">
    <name type="scientific">Acyrthosiphon pisum</name>
    <name type="common">Pea aphid</name>
    <dbReference type="NCBI Taxonomy" id="7029"/>
    <lineage>
        <taxon>Eukaryota</taxon>
        <taxon>Metazoa</taxon>
        <taxon>Ecdysozoa</taxon>
        <taxon>Arthropoda</taxon>
        <taxon>Hexapoda</taxon>
        <taxon>Insecta</taxon>
        <taxon>Pterygota</taxon>
        <taxon>Neoptera</taxon>
        <taxon>Paraneoptera</taxon>
        <taxon>Hemiptera</taxon>
        <taxon>Sternorrhyncha</taxon>
        <taxon>Aphidomorpha</taxon>
        <taxon>Aphidoidea</taxon>
        <taxon>Aphididae</taxon>
        <taxon>Macrosiphini</taxon>
        <taxon>Acyrthosiphon</taxon>
    </lineage>
</organism>
<proteinExistence type="predicted"/>
<feature type="compositionally biased region" description="Polar residues" evidence="1">
    <location>
        <begin position="100"/>
        <end position="126"/>
    </location>
</feature>
<sequence length="126" mass="13878">MPNEWKRKLLNSVVDSQLLYAAPVCISRESAVARAKTNLIRPQRVSALRTIRAYRTVSDEASLVLASTVPADLLDPEQSSATTETPSVTTCIPSWRTDRAQPTSRTSSAGRHSTTFQLTQTKGQLY</sequence>
<name>A0A8R2NWQ5_ACYPI</name>
<accession>A0A8R2NWQ5</accession>
<evidence type="ECO:0000313" key="3">
    <source>
        <dbReference type="Proteomes" id="UP000007819"/>
    </source>
</evidence>
<dbReference type="AlphaFoldDB" id="A0A8R2NWQ5"/>
<keyword evidence="3" id="KW-1185">Reference proteome</keyword>
<dbReference type="EnsemblMetazoa" id="XM_029492342.1">
    <property type="protein sequence ID" value="XP_029348202.1"/>
    <property type="gene ID" value="LOC107884821"/>
</dbReference>
<protein>
    <submittedName>
        <fullName evidence="2">Uncharacterized protein</fullName>
    </submittedName>
</protein>
<dbReference type="KEGG" id="api:107884821"/>
<evidence type="ECO:0000256" key="1">
    <source>
        <dbReference type="SAM" id="MobiDB-lite"/>
    </source>
</evidence>
<reference evidence="3" key="1">
    <citation type="submission" date="2010-06" db="EMBL/GenBank/DDBJ databases">
        <authorList>
            <person name="Jiang H."/>
            <person name="Abraham K."/>
            <person name="Ali S."/>
            <person name="Alsbrooks S.L."/>
            <person name="Anim B.N."/>
            <person name="Anosike U.S."/>
            <person name="Attaway T."/>
            <person name="Bandaranaike D.P."/>
            <person name="Battles P.K."/>
            <person name="Bell S.N."/>
            <person name="Bell A.V."/>
            <person name="Beltran B."/>
            <person name="Bickham C."/>
            <person name="Bustamante Y."/>
            <person name="Caleb T."/>
            <person name="Canada A."/>
            <person name="Cardenas V."/>
            <person name="Carter K."/>
            <person name="Chacko J."/>
            <person name="Chandrabose M.N."/>
            <person name="Chavez D."/>
            <person name="Chavez A."/>
            <person name="Chen L."/>
            <person name="Chu H.-S."/>
            <person name="Claassen K.J."/>
            <person name="Cockrell R."/>
            <person name="Collins M."/>
            <person name="Cooper J.A."/>
            <person name="Cree A."/>
            <person name="Curry S.M."/>
            <person name="Da Y."/>
            <person name="Dao M.D."/>
            <person name="Das B."/>
            <person name="Davila M.-L."/>
            <person name="Davy-Carroll L."/>
            <person name="Denson S."/>
            <person name="Dinh H."/>
            <person name="Ebong V.E."/>
            <person name="Edwards J.R."/>
            <person name="Egan A."/>
            <person name="El-Daye J."/>
            <person name="Escobedo L."/>
            <person name="Fernandez S."/>
            <person name="Fernando P.R."/>
            <person name="Flagg N."/>
            <person name="Forbes L.D."/>
            <person name="Fowler R.G."/>
            <person name="Fu Q."/>
            <person name="Gabisi R.A."/>
            <person name="Ganer J."/>
            <person name="Garbino Pronczuk A."/>
            <person name="Garcia R.M."/>
            <person name="Garner T."/>
            <person name="Garrett T.E."/>
            <person name="Gonzalez D.A."/>
            <person name="Hamid H."/>
            <person name="Hawkins E.S."/>
            <person name="Hirani K."/>
            <person name="Hogues M.E."/>
            <person name="Hollins B."/>
            <person name="Hsiao C.-H."/>
            <person name="Jabil R."/>
            <person name="James M.L."/>
            <person name="Jhangiani S.N."/>
            <person name="Johnson B."/>
            <person name="Johnson Q."/>
            <person name="Joshi V."/>
            <person name="Kalu J.B."/>
            <person name="Kam C."/>
            <person name="Kashfia A."/>
            <person name="Keebler J."/>
            <person name="Kisamo H."/>
            <person name="Kovar C.L."/>
            <person name="Lago L.A."/>
            <person name="Lai C.-Y."/>
            <person name="Laidlaw J."/>
            <person name="Lara F."/>
            <person name="Le T.-K."/>
            <person name="Lee S.L."/>
            <person name="Legall F.H."/>
            <person name="Lemon S.J."/>
            <person name="Lewis L.R."/>
            <person name="Li B."/>
            <person name="Liu Y."/>
            <person name="Liu Y.-S."/>
            <person name="Lopez J."/>
            <person name="Lozado R.J."/>
            <person name="Lu J."/>
            <person name="Madu R.C."/>
            <person name="Maheshwari M."/>
            <person name="Maheshwari R."/>
            <person name="Malloy K."/>
            <person name="Martinez E."/>
            <person name="Mathew T."/>
            <person name="Mercado I.C."/>
            <person name="Mercado C."/>
            <person name="Meyer B."/>
            <person name="Montgomery K."/>
            <person name="Morgan M.B."/>
            <person name="Munidasa M."/>
            <person name="Nazareth L.V."/>
            <person name="Nelson J."/>
            <person name="Ng B.M."/>
            <person name="Nguyen N.B."/>
            <person name="Nguyen P.Q."/>
            <person name="Nguyen T."/>
            <person name="Obregon M."/>
            <person name="Okwuonu G.O."/>
            <person name="Onwere C.G."/>
            <person name="Orozco G."/>
            <person name="Parra A."/>
            <person name="Patel S."/>
            <person name="Patil S."/>
            <person name="Perez A."/>
            <person name="Perez Y."/>
            <person name="Pham C."/>
            <person name="Primus E.L."/>
            <person name="Pu L.-L."/>
            <person name="Puazo M."/>
            <person name="Qin X."/>
            <person name="Quiroz J.B."/>
            <person name="Reese J."/>
            <person name="Richards S."/>
            <person name="Rives C.M."/>
            <person name="Robberts R."/>
            <person name="Ruiz S.J."/>
            <person name="Ruiz M.J."/>
            <person name="Santibanez J."/>
            <person name="Schneider B.W."/>
            <person name="Sisson I."/>
            <person name="Smith M."/>
            <person name="Sodergren E."/>
            <person name="Song X.-Z."/>
            <person name="Song B.B."/>
            <person name="Summersgill H."/>
            <person name="Thelus R."/>
            <person name="Thornton R.D."/>
            <person name="Trejos Z.Y."/>
            <person name="Usmani K."/>
            <person name="Vattathil S."/>
            <person name="Villasana D."/>
            <person name="Walker D.L."/>
            <person name="Wang S."/>
            <person name="Wang K."/>
            <person name="White C.S."/>
            <person name="Williams A.C."/>
            <person name="Williamson J."/>
            <person name="Wilson K."/>
            <person name="Woghiren I.O."/>
            <person name="Woodworth J.R."/>
            <person name="Worley K.C."/>
            <person name="Wright R.A."/>
            <person name="Wu W."/>
            <person name="Young L."/>
            <person name="Zhang L."/>
            <person name="Zhang J."/>
            <person name="Zhu Y."/>
            <person name="Muzny D.M."/>
            <person name="Weinstock G."/>
            <person name="Gibbs R.A."/>
        </authorList>
    </citation>
    <scope>NUCLEOTIDE SEQUENCE [LARGE SCALE GENOMIC DNA]</scope>
    <source>
        <strain evidence="3">LSR1</strain>
    </source>
</reference>
<dbReference type="Proteomes" id="UP000007819">
    <property type="component" value="Chromosome X"/>
</dbReference>
<dbReference type="GeneID" id="107884821"/>
<dbReference type="OrthoDB" id="6627902at2759"/>
<feature type="region of interest" description="Disordered" evidence="1">
    <location>
        <begin position="76"/>
        <end position="126"/>
    </location>
</feature>
<reference evidence="2" key="2">
    <citation type="submission" date="2022-06" db="UniProtKB">
        <authorList>
            <consortium name="EnsemblMetazoa"/>
        </authorList>
    </citation>
    <scope>IDENTIFICATION</scope>
</reference>
<feature type="compositionally biased region" description="Polar residues" evidence="1">
    <location>
        <begin position="77"/>
        <end position="92"/>
    </location>
</feature>
<dbReference type="RefSeq" id="XP_029348202.1">
    <property type="nucleotide sequence ID" value="XM_029492342.1"/>
</dbReference>
<evidence type="ECO:0000313" key="2">
    <source>
        <dbReference type="EnsemblMetazoa" id="XP_029348202.1"/>
    </source>
</evidence>